<dbReference type="HOGENOM" id="CLU_009535_3_1_1"/>
<evidence type="ECO:0000256" key="3">
    <source>
        <dbReference type="ARBA" id="ARBA00004286"/>
    </source>
</evidence>
<dbReference type="InterPro" id="IPR003701">
    <property type="entry name" value="Mre11"/>
</dbReference>
<dbReference type="GO" id="GO:0031573">
    <property type="term" value="P:mitotic intra-S DNA damage checkpoint signaling"/>
    <property type="evidence" value="ECO:0007669"/>
    <property type="project" value="TreeGrafter"/>
</dbReference>
<keyword evidence="7" id="KW-0479">Metal-binding</keyword>
<dbReference type="PANTHER" id="PTHR10139">
    <property type="entry name" value="DOUBLE-STRAND BREAK REPAIR PROTEIN MRE11"/>
    <property type="match status" value="1"/>
</dbReference>
<dbReference type="GO" id="GO:0035861">
    <property type="term" value="C:site of double-strand break"/>
    <property type="evidence" value="ECO:0007669"/>
    <property type="project" value="TreeGrafter"/>
</dbReference>
<dbReference type="OrthoDB" id="30417at2759"/>
<feature type="non-terminal residue" evidence="20">
    <location>
        <position position="1"/>
    </location>
</feature>
<evidence type="ECO:0000259" key="19">
    <source>
        <dbReference type="SMART" id="SM01347"/>
    </source>
</evidence>
<dbReference type="InterPro" id="IPR041796">
    <property type="entry name" value="Mre11_N"/>
</dbReference>
<evidence type="ECO:0000256" key="1">
    <source>
        <dbReference type="ARBA" id="ARBA00001936"/>
    </source>
</evidence>
<dbReference type="Pfam" id="PF04152">
    <property type="entry name" value="Mre11_DNA_bind"/>
    <property type="match status" value="1"/>
</dbReference>
<comment type="similarity">
    <text evidence="4 17">Belongs to the MRE11/RAD32 family.</text>
</comment>
<keyword evidence="10 17" id="KW-0378">Hydrolase</keyword>
<dbReference type="PIRSF" id="PIRSF000882">
    <property type="entry name" value="DSB_repair_MRE11"/>
    <property type="match status" value="1"/>
</dbReference>
<evidence type="ECO:0000256" key="13">
    <source>
        <dbReference type="ARBA" id="ARBA00023211"/>
    </source>
</evidence>
<accession>B0D4U3</accession>
<organism evidence="21">
    <name type="scientific">Laccaria bicolor (strain S238N-H82 / ATCC MYA-4686)</name>
    <name type="common">Bicoloured deceiver</name>
    <name type="synonym">Laccaria laccata var. bicolor</name>
    <dbReference type="NCBI Taxonomy" id="486041"/>
    <lineage>
        <taxon>Eukaryota</taxon>
        <taxon>Fungi</taxon>
        <taxon>Dikarya</taxon>
        <taxon>Basidiomycota</taxon>
        <taxon>Agaricomycotina</taxon>
        <taxon>Agaricomycetes</taxon>
        <taxon>Agaricomycetidae</taxon>
        <taxon>Agaricales</taxon>
        <taxon>Agaricineae</taxon>
        <taxon>Hydnangiaceae</taxon>
        <taxon>Laccaria</taxon>
    </lineage>
</organism>
<dbReference type="FunCoup" id="B0D4U3">
    <property type="interactions" value="599"/>
</dbReference>
<evidence type="ECO:0000313" key="21">
    <source>
        <dbReference type="Proteomes" id="UP000001194"/>
    </source>
</evidence>
<dbReference type="Pfam" id="PF00149">
    <property type="entry name" value="Metallophos"/>
    <property type="match status" value="1"/>
</dbReference>
<reference evidence="20 21" key="1">
    <citation type="journal article" date="2008" name="Nature">
        <title>The genome of Laccaria bicolor provides insights into mycorrhizal symbiosis.</title>
        <authorList>
            <person name="Martin F."/>
            <person name="Aerts A."/>
            <person name="Ahren D."/>
            <person name="Brun A."/>
            <person name="Danchin E.G.J."/>
            <person name="Duchaussoy F."/>
            <person name="Gibon J."/>
            <person name="Kohler A."/>
            <person name="Lindquist E."/>
            <person name="Pereda V."/>
            <person name="Salamov A."/>
            <person name="Shapiro H.J."/>
            <person name="Wuyts J."/>
            <person name="Blaudez D."/>
            <person name="Buee M."/>
            <person name="Brokstein P."/>
            <person name="Canbaeck B."/>
            <person name="Cohen D."/>
            <person name="Courty P.E."/>
            <person name="Coutinho P.M."/>
            <person name="Delaruelle C."/>
            <person name="Detter J.C."/>
            <person name="Deveau A."/>
            <person name="DiFazio S."/>
            <person name="Duplessis S."/>
            <person name="Fraissinet-Tachet L."/>
            <person name="Lucic E."/>
            <person name="Frey-Klett P."/>
            <person name="Fourrey C."/>
            <person name="Feussner I."/>
            <person name="Gay G."/>
            <person name="Grimwood J."/>
            <person name="Hoegger P.J."/>
            <person name="Jain P."/>
            <person name="Kilaru S."/>
            <person name="Labbe J."/>
            <person name="Lin Y.C."/>
            <person name="Legue V."/>
            <person name="Le Tacon F."/>
            <person name="Marmeisse R."/>
            <person name="Melayah D."/>
            <person name="Montanini B."/>
            <person name="Muratet M."/>
            <person name="Nehls U."/>
            <person name="Niculita-Hirzel H."/>
            <person name="Oudot-Le Secq M.P."/>
            <person name="Peter M."/>
            <person name="Quesneville H."/>
            <person name="Rajashekar B."/>
            <person name="Reich M."/>
            <person name="Rouhier N."/>
            <person name="Schmutz J."/>
            <person name="Yin T."/>
            <person name="Chalot M."/>
            <person name="Henrissat B."/>
            <person name="Kuees U."/>
            <person name="Lucas S."/>
            <person name="Van de Peer Y."/>
            <person name="Podila G.K."/>
            <person name="Polle A."/>
            <person name="Pukkila P.J."/>
            <person name="Richardson P.M."/>
            <person name="Rouze P."/>
            <person name="Sanders I.R."/>
            <person name="Stajich J.E."/>
            <person name="Tunlid A."/>
            <person name="Tuskan G."/>
            <person name="Grigoriev I.V."/>
        </authorList>
    </citation>
    <scope>NUCLEOTIDE SEQUENCE [LARGE SCALE GENOMIC DNA]</scope>
    <source>
        <strain evidence="21">S238N-H82 / ATCC MYA-4686</strain>
    </source>
</reference>
<evidence type="ECO:0000256" key="12">
    <source>
        <dbReference type="ARBA" id="ARBA00023204"/>
    </source>
</evidence>
<dbReference type="SMART" id="SM01347">
    <property type="entry name" value="Mre11_DNA_bind"/>
    <property type="match status" value="1"/>
</dbReference>
<keyword evidence="14 17" id="KW-0539">Nucleus</keyword>
<evidence type="ECO:0000256" key="2">
    <source>
        <dbReference type="ARBA" id="ARBA00004123"/>
    </source>
</evidence>
<evidence type="ECO:0000256" key="15">
    <source>
        <dbReference type="ARBA" id="ARBA00023254"/>
    </source>
</evidence>
<evidence type="ECO:0000256" key="8">
    <source>
        <dbReference type="ARBA" id="ARBA00022759"/>
    </source>
</evidence>
<dbReference type="AlphaFoldDB" id="B0D4U3"/>
<keyword evidence="13 17" id="KW-0464">Manganese</keyword>
<sequence length="672" mass="74304">EDTIKILLATDNHIGYLERDPIRGQDSINTFQEILQLGKKHDVDFVLLAGDLFHENKPSRDCLYKTIALLREYTLGDKPIQVELLSDPEEGKADGFSFPAINYEDPNFNVAIPVFSIHGNHDDPQGAGAEGALCALDVLSVSGLLNYMGKIDLPVSDADARTTGIAVRPVLLRKGRTQLGMYGIGNVKDQRMHFELRSNRVRMYMPKDKDKWFNILLLHQNRVKHGPQEFVPEGMFDDSVDLVIWGHEHDCRIVPEPVAGKKYYITQPGSSVATSLADGEAIEKHVALLEVQGKEFKMTPIPLRTVRPFVIEEVVLNEVAEEEGLNLNDQMEITKYLKGKVVNALIDEANEQWDERNARAAEAGEPEVPRMLPLVRLKVDTTGVTETSNPIRFGQEFQGRIANPRDLLVFHRSKKSASRTTKVAIDQPELSIDDPELSVTEKLAKVRVATLVKEYLTAQELQLLGENGMSDAIQMFVEKDDIHAIHTLKSNTNKSTSRRPKRTKPKERSVATLNLSRIKRHIRLLQGKAKAIESGSEDSMLMDVDAGANSNFDDIDSDEPEPPKKKAAAAATKAKKAPAKAPAKKAPAKKAPAKVIDLGDSDDEEEEAPKPATKKTNRAAVQSTKKAPAKKKATAAPAKQNQLTFAPAGRSSRAAATKARGKMVVSFVFMFQ</sequence>
<dbReference type="NCBIfam" id="TIGR00583">
    <property type="entry name" value="mre11"/>
    <property type="match status" value="1"/>
</dbReference>
<name>B0D4U3_LACBS</name>
<protein>
    <submittedName>
        <fullName evidence="20">Predicted protein</fullName>
    </submittedName>
</protein>
<dbReference type="STRING" id="486041.B0D4U3"/>
<keyword evidence="9 17" id="KW-0227">DNA damage</keyword>
<proteinExistence type="inferred from homology"/>
<dbReference type="GO" id="GO:0007095">
    <property type="term" value="P:mitotic G2 DNA damage checkpoint signaling"/>
    <property type="evidence" value="ECO:0007669"/>
    <property type="project" value="TreeGrafter"/>
</dbReference>
<dbReference type="InParanoid" id="B0D4U3"/>
<dbReference type="FunFam" id="3.60.21.10:FF:000011">
    <property type="entry name" value="Double-strand break repair protein"/>
    <property type="match status" value="1"/>
</dbReference>
<dbReference type="GO" id="GO:0000014">
    <property type="term" value="F:single-stranded DNA endodeoxyribonuclease activity"/>
    <property type="evidence" value="ECO:0007669"/>
    <property type="project" value="TreeGrafter"/>
</dbReference>
<dbReference type="RefSeq" id="XP_001879074.1">
    <property type="nucleotide sequence ID" value="XM_001879039.1"/>
</dbReference>
<evidence type="ECO:0000256" key="7">
    <source>
        <dbReference type="ARBA" id="ARBA00022723"/>
    </source>
</evidence>
<feature type="domain" description="Mre11 DNA-binding" evidence="19">
    <location>
        <begin position="296"/>
        <end position="476"/>
    </location>
</feature>
<dbReference type="GO" id="GO:0008296">
    <property type="term" value="F:3'-5'-DNA exonuclease activity"/>
    <property type="evidence" value="ECO:0007669"/>
    <property type="project" value="InterPro"/>
</dbReference>
<dbReference type="GO" id="GO:0006303">
    <property type="term" value="P:double-strand break repair via nonhomologous end joining"/>
    <property type="evidence" value="ECO:0007669"/>
    <property type="project" value="TreeGrafter"/>
</dbReference>
<keyword evidence="15 17" id="KW-0469">Meiosis</keyword>
<dbReference type="InterPro" id="IPR038487">
    <property type="entry name" value="Mre11_capping_dom"/>
</dbReference>
<feature type="compositionally biased region" description="Basic residues" evidence="18">
    <location>
        <begin position="496"/>
        <end position="505"/>
    </location>
</feature>
<comment type="cofactor">
    <cofactor evidence="1">
        <name>Mn(2+)</name>
        <dbReference type="ChEBI" id="CHEBI:29035"/>
    </cofactor>
</comment>
<keyword evidence="21" id="KW-1185">Reference proteome</keyword>
<dbReference type="InterPro" id="IPR007281">
    <property type="entry name" value="Mre11_DNA-bd"/>
</dbReference>
<keyword evidence="6 17" id="KW-0540">Nuclease</keyword>
<evidence type="ECO:0000256" key="5">
    <source>
        <dbReference type="ARBA" id="ARBA00022454"/>
    </source>
</evidence>
<dbReference type="KEGG" id="lbc:LACBIDRAFT_248055"/>
<evidence type="ECO:0000256" key="9">
    <source>
        <dbReference type="ARBA" id="ARBA00022763"/>
    </source>
</evidence>
<dbReference type="GO" id="GO:0042138">
    <property type="term" value="P:meiotic DNA double-strand break formation"/>
    <property type="evidence" value="ECO:0007669"/>
    <property type="project" value="TreeGrafter"/>
</dbReference>
<keyword evidence="5" id="KW-0158">Chromosome</keyword>
<dbReference type="SUPFAM" id="SSF56300">
    <property type="entry name" value="Metallo-dependent phosphatases"/>
    <property type="match status" value="1"/>
</dbReference>
<dbReference type="PANTHER" id="PTHR10139:SF1">
    <property type="entry name" value="DOUBLE-STRAND BREAK REPAIR PROTEIN MRE11"/>
    <property type="match status" value="1"/>
</dbReference>
<feature type="region of interest" description="Disordered" evidence="18">
    <location>
        <begin position="490"/>
        <end position="513"/>
    </location>
</feature>
<evidence type="ECO:0000256" key="6">
    <source>
        <dbReference type="ARBA" id="ARBA00022722"/>
    </source>
</evidence>
<keyword evidence="8 17" id="KW-0255">Endonuclease</keyword>
<dbReference type="GO" id="GO:0000724">
    <property type="term" value="P:double-strand break repair via homologous recombination"/>
    <property type="evidence" value="ECO:0007669"/>
    <property type="project" value="TreeGrafter"/>
</dbReference>
<dbReference type="EMBL" id="DS547097">
    <property type="protein sequence ID" value="EDR10624.1"/>
    <property type="molecule type" value="Genomic_DNA"/>
</dbReference>
<feature type="active site" description="Proton donor" evidence="16">
    <location>
        <position position="121"/>
    </location>
</feature>
<evidence type="ECO:0000313" key="20">
    <source>
        <dbReference type="EMBL" id="EDR10624.1"/>
    </source>
</evidence>
<dbReference type="GO" id="GO:0030145">
    <property type="term" value="F:manganese ion binding"/>
    <property type="evidence" value="ECO:0007669"/>
    <property type="project" value="InterPro"/>
</dbReference>
<evidence type="ECO:0000256" key="14">
    <source>
        <dbReference type="ARBA" id="ARBA00023242"/>
    </source>
</evidence>
<dbReference type="GeneID" id="6074572"/>
<dbReference type="Gene3D" id="3.30.110.110">
    <property type="entry name" value="Mre11, capping domain"/>
    <property type="match status" value="1"/>
</dbReference>
<evidence type="ECO:0000256" key="18">
    <source>
        <dbReference type="SAM" id="MobiDB-lite"/>
    </source>
</evidence>
<keyword evidence="12 17" id="KW-0234">DNA repair</keyword>
<keyword evidence="11 17" id="KW-0269">Exonuclease</keyword>
<feature type="region of interest" description="Disordered" evidence="18">
    <location>
        <begin position="544"/>
        <end position="652"/>
    </location>
</feature>
<dbReference type="GO" id="GO:0030870">
    <property type="term" value="C:Mre11 complex"/>
    <property type="evidence" value="ECO:0007669"/>
    <property type="project" value="InterPro"/>
</dbReference>
<feature type="compositionally biased region" description="Basic residues" evidence="18">
    <location>
        <begin position="573"/>
        <end position="592"/>
    </location>
</feature>
<dbReference type="GO" id="GO:0000723">
    <property type="term" value="P:telomere maintenance"/>
    <property type="evidence" value="ECO:0007669"/>
    <property type="project" value="TreeGrafter"/>
</dbReference>
<dbReference type="Proteomes" id="UP000001194">
    <property type="component" value="Unassembled WGS sequence"/>
</dbReference>
<evidence type="ECO:0000256" key="17">
    <source>
        <dbReference type="RuleBase" id="RU003447"/>
    </source>
</evidence>
<gene>
    <name evidence="20" type="ORF">LACBIDRAFT_248055</name>
</gene>
<comment type="subcellular location">
    <subcellularLocation>
        <location evidence="3">Chromosome</location>
    </subcellularLocation>
    <subcellularLocation>
        <location evidence="2">Nucleus</location>
    </subcellularLocation>
</comment>
<dbReference type="Gene3D" id="3.60.21.10">
    <property type="match status" value="1"/>
</dbReference>
<evidence type="ECO:0000256" key="10">
    <source>
        <dbReference type="ARBA" id="ARBA00022801"/>
    </source>
</evidence>
<dbReference type="GO" id="GO:0097552">
    <property type="term" value="P:mitochondrial double-strand break repair via homologous recombination"/>
    <property type="evidence" value="ECO:0007669"/>
    <property type="project" value="TreeGrafter"/>
</dbReference>
<evidence type="ECO:0000256" key="16">
    <source>
        <dbReference type="PIRSR" id="PIRSR000882-1"/>
    </source>
</evidence>
<dbReference type="InterPro" id="IPR029052">
    <property type="entry name" value="Metallo-depent_PP-like"/>
</dbReference>
<dbReference type="InterPro" id="IPR004843">
    <property type="entry name" value="Calcineurin-like_PHP"/>
</dbReference>
<evidence type="ECO:0000256" key="4">
    <source>
        <dbReference type="ARBA" id="ARBA00009028"/>
    </source>
</evidence>
<dbReference type="CDD" id="cd00840">
    <property type="entry name" value="MPP_Mre11_N"/>
    <property type="match status" value="1"/>
</dbReference>
<evidence type="ECO:0000256" key="11">
    <source>
        <dbReference type="ARBA" id="ARBA00022839"/>
    </source>
</evidence>